<protein>
    <submittedName>
        <fullName evidence="1">Uncharacterized protein</fullName>
    </submittedName>
</protein>
<dbReference type="RefSeq" id="WP_038692941.1">
    <property type="nucleotide sequence ID" value="NZ_CP009286.1"/>
</dbReference>
<dbReference type="HOGENOM" id="CLU_182779_0_0_9"/>
<organism evidence="1 2">
    <name type="scientific">Paenibacillus stellifer</name>
    <dbReference type="NCBI Taxonomy" id="169760"/>
    <lineage>
        <taxon>Bacteria</taxon>
        <taxon>Bacillati</taxon>
        <taxon>Bacillota</taxon>
        <taxon>Bacilli</taxon>
        <taxon>Bacillales</taxon>
        <taxon>Paenibacillaceae</taxon>
        <taxon>Paenibacillus</taxon>
    </lineage>
</organism>
<keyword evidence="2" id="KW-1185">Reference proteome</keyword>
<sequence>MGVKHGRDYGDILNDLTKAVECIPDSYLFFEMDPEEWQKLPRESKLEVWEALAEDLFFALGNEPVIQVGSGVVIYDKEGHRINILVGEEDLESVALI</sequence>
<reference evidence="1 2" key="1">
    <citation type="submission" date="2014-08" db="EMBL/GenBank/DDBJ databases">
        <title>Comparative genomics of the Paenibacillus odorifer group.</title>
        <authorList>
            <person name="den Bakker H.C."/>
            <person name="Tsai Y.-C."/>
            <person name="Martin N."/>
            <person name="Korlach J."/>
            <person name="Wiedmann M."/>
        </authorList>
    </citation>
    <scope>NUCLEOTIDE SEQUENCE [LARGE SCALE GENOMIC DNA]</scope>
    <source>
        <strain evidence="1 2">DSM 14472</strain>
    </source>
</reference>
<gene>
    <name evidence="1" type="ORF">PSTEL_00855</name>
</gene>
<evidence type="ECO:0000313" key="2">
    <source>
        <dbReference type="Proteomes" id="UP000029507"/>
    </source>
</evidence>
<name>A0A089LPA3_9BACL</name>
<dbReference type="AlphaFoldDB" id="A0A089LPA3"/>
<evidence type="ECO:0000313" key="1">
    <source>
        <dbReference type="EMBL" id="AIQ61890.1"/>
    </source>
</evidence>
<accession>A0A089LPA3</accession>
<dbReference type="Proteomes" id="UP000029507">
    <property type="component" value="Chromosome"/>
</dbReference>
<dbReference type="EMBL" id="CP009286">
    <property type="protein sequence ID" value="AIQ61890.1"/>
    <property type="molecule type" value="Genomic_DNA"/>
</dbReference>
<dbReference type="KEGG" id="pste:PSTEL_00855"/>
<dbReference type="STRING" id="169760.PSTEL_00855"/>
<proteinExistence type="predicted"/>
<dbReference type="OrthoDB" id="2085824at2"/>